<proteinExistence type="predicted"/>
<evidence type="ECO:0000313" key="3">
    <source>
        <dbReference type="EMBL" id="AEV19285.1"/>
    </source>
</evidence>
<keyword evidence="5" id="KW-1185">Reference proteome</keyword>
<evidence type="ECO:0000313" key="4">
    <source>
        <dbReference type="EMBL" id="AEV20955.1"/>
    </source>
</evidence>
<evidence type="ECO:0000313" key="5">
    <source>
        <dbReference type="Proteomes" id="UP000005636"/>
    </source>
</evidence>
<dbReference type="RefSeq" id="WP_014195811.1">
    <property type="nucleotide sequence ID" value="NC_016593.1"/>
</dbReference>
<accession>A0ABN4A5P6</accession>
<keyword evidence="1" id="KW-0175">Coiled coil</keyword>
<protein>
    <recommendedName>
        <fullName evidence="2">DUF3967 domain-containing protein</fullName>
    </recommendedName>
</protein>
<dbReference type="InterPro" id="IPR025052">
    <property type="entry name" value="DUF3967"/>
</dbReference>
<evidence type="ECO:0000259" key="2">
    <source>
        <dbReference type="Pfam" id="PF13152"/>
    </source>
</evidence>
<dbReference type="EMBL" id="CP003125">
    <property type="protein sequence ID" value="AEV19285.1"/>
    <property type="molecule type" value="Genomic_DNA"/>
</dbReference>
<gene>
    <name evidence="3" type="ORF">GTCCBUS3UF5_19770</name>
    <name evidence="4" type="ORF">GTCCBUS3UF5_36550</name>
</gene>
<evidence type="ECO:0000256" key="1">
    <source>
        <dbReference type="SAM" id="Coils"/>
    </source>
</evidence>
<feature type="coiled-coil region" evidence="1">
    <location>
        <begin position="108"/>
        <end position="142"/>
    </location>
</feature>
<dbReference type="EMBL" id="CP003125">
    <property type="protein sequence ID" value="AEV20955.1"/>
    <property type="molecule type" value="Genomic_DNA"/>
</dbReference>
<sequence length="195" mass="22922">MNELLHRHGYYEKNAVVRDQTYCIWLPRYWCSECQGRYSPLSPSLFPIHDPNDFLLCQRAISLDPTKRDPFVPVLSDLTGRIILDMTLEQAAEAVMAWVRQSNMAVSVIEKKTESERYNDDIQALKEMVAKQNELLKELMMRLDQQQKYIEENLKKRDELLMQSLKESMETRKMIAAAKEEEGKKKGFWARLFGK</sequence>
<feature type="domain" description="DUF3967" evidence="2">
    <location>
        <begin position="155"/>
        <end position="181"/>
    </location>
</feature>
<reference evidence="4 5" key="1">
    <citation type="submission" date="2011-11" db="EMBL/GenBank/DDBJ databases">
        <title>Complete genome sequence of thermophilic Geobacillus thermoleovorans CCB_US3_UF5.</title>
        <authorList>
            <person name="Muhd Sakaff M.K.L."/>
            <person name="Abdul Rahman A.Y."/>
            <person name="Saito J.A."/>
            <person name="Hou S."/>
            <person name="Alam M."/>
        </authorList>
    </citation>
    <scope>NUCLEOTIDE SEQUENCE [LARGE SCALE GENOMIC DNA]</scope>
    <source>
        <strain evidence="4 5">CCB_US3_UF5</strain>
    </source>
</reference>
<name>A0ABN4A5P6_GEOTH</name>
<dbReference type="Pfam" id="PF13152">
    <property type="entry name" value="DUF3967"/>
    <property type="match status" value="1"/>
</dbReference>
<dbReference type="Proteomes" id="UP000005636">
    <property type="component" value="Chromosome"/>
</dbReference>
<organism evidence="4 5">
    <name type="scientific">Geobacillus thermoleovorans CCB_US3_UF5</name>
    <dbReference type="NCBI Taxonomy" id="1111068"/>
    <lineage>
        <taxon>Bacteria</taxon>
        <taxon>Bacillati</taxon>
        <taxon>Bacillota</taxon>
        <taxon>Bacilli</taxon>
        <taxon>Bacillales</taxon>
        <taxon>Anoxybacillaceae</taxon>
        <taxon>Geobacillus</taxon>
        <taxon>Geobacillus thermoleovorans group</taxon>
    </lineage>
</organism>